<dbReference type="InterPro" id="IPR037144">
    <property type="entry name" value="Peptidase_M1_pepN_C_sf"/>
</dbReference>
<dbReference type="PANTHER" id="PTHR46322">
    <property type="entry name" value="PUROMYCIN-SENSITIVE AMINOPEPTIDASE"/>
    <property type="match status" value="1"/>
</dbReference>
<dbReference type="EMBL" id="LAZR01053302">
    <property type="protein sequence ID" value="KKK81045.1"/>
    <property type="molecule type" value="Genomic_DNA"/>
</dbReference>
<evidence type="ECO:0000259" key="3">
    <source>
        <dbReference type="Pfam" id="PF17432"/>
    </source>
</evidence>
<dbReference type="Pfam" id="PF11940">
    <property type="entry name" value="DUF3458"/>
    <property type="match status" value="1"/>
</dbReference>
<sequence length="405" mass="44550">MYVVLIGPSGQTRKGEALNIGREFIDTLGIPTISQSIIREALVRALADNLSSFPDPDTGLMEWHCSATCISDELSVFLGQKHIKFLADLTDWYDSRDVWTYETKHQGTDRLMGVCLNLLGATAPDWLPSILPQEAVGGGWTSRTIFVVEEYKGKVVADPNIIGIDEKLKENLAADLEQIHLLTGQIVFSDKALACYIEWYKRQEAGIKKGIFPVPDPRFAGYTARRATHIKKVCMTVSASRGDDMIITISDFNRSLKILEMTEAKQSFTFDGLDTRPVASVLRRFSAPVVLAHDLSKQERLLLLAHDSDPFNRWEAGRTLARQSLLATINEGSAPDAEWLGALQAVLSDEALELAYRALMLGLPSHADLANTLYDTGNTPDPAAIHAAVETSRDAMAQAFASTLS</sequence>
<dbReference type="GO" id="GO:0004177">
    <property type="term" value="F:aminopeptidase activity"/>
    <property type="evidence" value="ECO:0007669"/>
    <property type="project" value="UniProtKB-KW"/>
</dbReference>
<accession>A0A0F8Z4W5</accession>
<feature type="non-terminal residue" evidence="4">
    <location>
        <position position="1"/>
    </location>
</feature>
<proteinExistence type="predicted"/>
<protein>
    <submittedName>
        <fullName evidence="4">Uncharacterized protein</fullName>
    </submittedName>
</protein>
<evidence type="ECO:0000256" key="1">
    <source>
        <dbReference type="ARBA" id="ARBA00022438"/>
    </source>
</evidence>
<dbReference type="PANTHER" id="PTHR46322:SF1">
    <property type="entry name" value="PUROMYCIN-SENSITIVE AMINOPEPTIDASE"/>
    <property type="match status" value="1"/>
</dbReference>
<dbReference type="InterPro" id="IPR024601">
    <property type="entry name" value="Peptidase_M1_pepN_C"/>
</dbReference>
<gene>
    <name evidence="4" type="ORF">LCGC14_2817420</name>
</gene>
<dbReference type="Pfam" id="PF17432">
    <property type="entry name" value="DUF3458_C"/>
    <property type="match status" value="1"/>
</dbReference>
<dbReference type="Gene3D" id="2.60.40.1840">
    <property type="match status" value="1"/>
</dbReference>
<feature type="domain" description="Peptidase M1 alanyl aminopeptidase Ig-like fold" evidence="2">
    <location>
        <begin position="256"/>
        <end position="293"/>
    </location>
</feature>
<dbReference type="InterPro" id="IPR038438">
    <property type="entry name" value="PepN_Ig-like_sf"/>
</dbReference>
<feature type="non-terminal residue" evidence="4">
    <location>
        <position position="405"/>
    </location>
</feature>
<dbReference type="InterPro" id="IPR012779">
    <property type="entry name" value="Peptidase_M1_pepN"/>
</dbReference>
<reference evidence="4" key="1">
    <citation type="journal article" date="2015" name="Nature">
        <title>Complex archaea that bridge the gap between prokaryotes and eukaryotes.</title>
        <authorList>
            <person name="Spang A."/>
            <person name="Saw J.H."/>
            <person name="Jorgensen S.L."/>
            <person name="Zaremba-Niedzwiedzka K."/>
            <person name="Martijn J."/>
            <person name="Lind A.E."/>
            <person name="van Eijk R."/>
            <person name="Schleper C."/>
            <person name="Guy L."/>
            <person name="Ettema T.J."/>
        </authorList>
    </citation>
    <scope>NUCLEOTIDE SEQUENCE</scope>
</reference>
<name>A0A0F8Z4W5_9ZZZZ</name>
<comment type="caution">
    <text evidence="4">The sequence shown here is derived from an EMBL/GenBank/DDBJ whole genome shotgun (WGS) entry which is preliminary data.</text>
</comment>
<keyword evidence="1" id="KW-0031">Aminopeptidase</keyword>
<dbReference type="AlphaFoldDB" id="A0A0F8Z4W5"/>
<dbReference type="Gene3D" id="1.25.50.10">
    <property type="entry name" value="Peptidase M1, alanyl aminopeptidase, C-terminal domain"/>
    <property type="match status" value="1"/>
</dbReference>
<keyword evidence="1" id="KW-0378">Hydrolase</keyword>
<evidence type="ECO:0000313" key="4">
    <source>
        <dbReference type="EMBL" id="KKK81045.1"/>
    </source>
</evidence>
<feature type="domain" description="Peptidase M1 alanyl aminopeptidase C-terminal" evidence="3">
    <location>
        <begin position="298"/>
        <end position="404"/>
    </location>
</feature>
<keyword evidence="1" id="KW-0645">Protease</keyword>
<dbReference type="GO" id="GO:0008270">
    <property type="term" value="F:zinc ion binding"/>
    <property type="evidence" value="ECO:0007669"/>
    <property type="project" value="InterPro"/>
</dbReference>
<organism evidence="4">
    <name type="scientific">marine sediment metagenome</name>
    <dbReference type="NCBI Taxonomy" id="412755"/>
    <lineage>
        <taxon>unclassified sequences</taxon>
        <taxon>metagenomes</taxon>
        <taxon>ecological metagenomes</taxon>
    </lineage>
</organism>
<evidence type="ECO:0000259" key="2">
    <source>
        <dbReference type="Pfam" id="PF11940"/>
    </source>
</evidence>
<dbReference type="InterPro" id="IPR035414">
    <property type="entry name" value="Peptidase_M1_pepN_Ig-like"/>
</dbReference>